<dbReference type="Gene3D" id="1.10.10.10">
    <property type="entry name" value="Winged helix-like DNA-binding domain superfamily/Winged helix DNA-binding domain"/>
    <property type="match status" value="1"/>
</dbReference>
<dbReference type="GO" id="GO:0005634">
    <property type="term" value="C:nucleus"/>
    <property type="evidence" value="ECO:0007669"/>
    <property type="project" value="TreeGrafter"/>
</dbReference>
<dbReference type="CDD" id="cd00009">
    <property type="entry name" value="AAA"/>
    <property type="match status" value="1"/>
</dbReference>
<evidence type="ECO:0000256" key="1">
    <source>
        <dbReference type="ARBA" id="ARBA00006184"/>
    </source>
</evidence>
<dbReference type="GO" id="GO:0006270">
    <property type="term" value="P:DNA replication initiation"/>
    <property type="evidence" value="ECO:0007669"/>
    <property type="project" value="TreeGrafter"/>
</dbReference>
<dbReference type="InterPro" id="IPR003593">
    <property type="entry name" value="AAA+_ATPase"/>
</dbReference>
<feature type="region of interest" description="Disordered" evidence="3">
    <location>
        <begin position="361"/>
        <end position="391"/>
    </location>
</feature>
<accession>A0A3M6V9F5</accession>
<comment type="similarity">
    <text evidence="1">Belongs to the CDC6/cdc18 family.</text>
</comment>
<comment type="caution">
    <text evidence="5">The sequence shown here is derived from an EMBL/GenBank/DDBJ whole genome shotgun (WGS) entry which is preliminary data.</text>
</comment>
<feature type="region of interest" description="Disordered" evidence="3">
    <location>
        <begin position="743"/>
        <end position="793"/>
    </location>
</feature>
<dbReference type="AlphaFoldDB" id="A0A3M6V9F5"/>
<dbReference type="Proteomes" id="UP000282087">
    <property type="component" value="Unassembled WGS sequence"/>
</dbReference>
<dbReference type="EMBL" id="QLLG01000466">
    <property type="protein sequence ID" value="RMX62997.1"/>
    <property type="molecule type" value="Genomic_DNA"/>
</dbReference>
<name>A0A3M6V9F5_9STRA</name>
<feature type="region of interest" description="Disordered" evidence="3">
    <location>
        <begin position="536"/>
        <end position="604"/>
    </location>
</feature>
<dbReference type="InterPro" id="IPR036388">
    <property type="entry name" value="WH-like_DNA-bd_sf"/>
</dbReference>
<protein>
    <recommendedName>
        <fullName evidence="4">AAA+ ATPase domain-containing protein</fullName>
    </recommendedName>
</protein>
<feature type="region of interest" description="Disordered" evidence="3">
    <location>
        <begin position="407"/>
        <end position="435"/>
    </location>
</feature>
<evidence type="ECO:0000256" key="3">
    <source>
        <dbReference type="SAM" id="MobiDB-lite"/>
    </source>
</evidence>
<keyword evidence="2" id="KW-0235">DNA replication</keyword>
<keyword evidence="6" id="KW-1185">Reference proteome</keyword>
<dbReference type="PANTHER" id="PTHR10763:SF26">
    <property type="entry name" value="CELL DIVISION CONTROL PROTEIN 6 HOMOLOG"/>
    <property type="match status" value="1"/>
</dbReference>
<dbReference type="SMART" id="SM00382">
    <property type="entry name" value="AAA"/>
    <property type="match status" value="1"/>
</dbReference>
<feature type="compositionally biased region" description="Low complexity" evidence="3">
    <location>
        <begin position="416"/>
        <end position="434"/>
    </location>
</feature>
<reference evidence="5 6" key="1">
    <citation type="submission" date="2018-06" db="EMBL/GenBank/DDBJ databases">
        <title>Comparative genomics of downy mildews reveals potential adaptations to biotrophy.</title>
        <authorList>
            <person name="Fletcher K."/>
            <person name="Klosterman S.J."/>
            <person name="Derevnina L."/>
            <person name="Martin F."/>
            <person name="Koike S."/>
            <person name="Reyes Chin-Wo S."/>
            <person name="Mou B."/>
            <person name="Michelmore R."/>
        </authorList>
    </citation>
    <scope>NUCLEOTIDE SEQUENCE [LARGE SCALE GENOMIC DNA]</scope>
    <source>
        <strain evidence="5 6">R14</strain>
    </source>
</reference>
<dbReference type="VEuPathDB" id="FungiDB:DD237_005577"/>
<feature type="domain" description="AAA+ ATPase" evidence="4">
    <location>
        <begin position="854"/>
        <end position="1004"/>
    </location>
</feature>
<dbReference type="STRING" id="542832.A0A3M6V9F5"/>
<dbReference type="InterPro" id="IPR049945">
    <property type="entry name" value="AAA_22"/>
</dbReference>
<dbReference type="Gene3D" id="3.40.50.300">
    <property type="entry name" value="P-loop containing nucleotide triphosphate hydrolases"/>
    <property type="match status" value="1"/>
</dbReference>
<evidence type="ECO:0000313" key="6">
    <source>
        <dbReference type="Proteomes" id="UP000282087"/>
    </source>
</evidence>
<dbReference type="InterPro" id="IPR050311">
    <property type="entry name" value="ORC1/CDC6"/>
</dbReference>
<dbReference type="SUPFAM" id="SSF52540">
    <property type="entry name" value="P-loop containing nucleoside triphosphate hydrolases"/>
    <property type="match status" value="1"/>
</dbReference>
<dbReference type="GO" id="GO:0033314">
    <property type="term" value="P:mitotic DNA replication checkpoint signaling"/>
    <property type="evidence" value="ECO:0007669"/>
    <property type="project" value="TreeGrafter"/>
</dbReference>
<organism evidence="5 6">
    <name type="scientific">Peronospora effusa</name>
    <dbReference type="NCBI Taxonomy" id="542832"/>
    <lineage>
        <taxon>Eukaryota</taxon>
        <taxon>Sar</taxon>
        <taxon>Stramenopiles</taxon>
        <taxon>Oomycota</taxon>
        <taxon>Peronosporomycetes</taxon>
        <taxon>Peronosporales</taxon>
        <taxon>Peronosporaceae</taxon>
        <taxon>Peronospora</taxon>
    </lineage>
</organism>
<dbReference type="Gene3D" id="1.10.8.60">
    <property type="match status" value="1"/>
</dbReference>
<dbReference type="PANTHER" id="PTHR10763">
    <property type="entry name" value="CELL DIVISION CONTROL PROTEIN 6-RELATED"/>
    <property type="match status" value="1"/>
</dbReference>
<evidence type="ECO:0000313" key="5">
    <source>
        <dbReference type="EMBL" id="RMX62997.1"/>
    </source>
</evidence>
<dbReference type="GO" id="GO:0003688">
    <property type="term" value="F:DNA replication origin binding"/>
    <property type="evidence" value="ECO:0007669"/>
    <property type="project" value="TreeGrafter"/>
</dbReference>
<evidence type="ECO:0000256" key="2">
    <source>
        <dbReference type="ARBA" id="ARBA00022705"/>
    </source>
</evidence>
<dbReference type="InterPro" id="IPR027417">
    <property type="entry name" value="P-loop_NTPase"/>
</dbReference>
<gene>
    <name evidence="5" type="ORF">DD238_007160</name>
</gene>
<proteinExistence type="inferred from homology"/>
<evidence type="ECO:0000259" key="4">
    <source>
        <dbReference type="SMART" id="SM00382"/>
    </source>
</evidence>
<sequence>MMPLDDGRRVSGALYWVKLRSMPLFWPACVYPSYSDAVAHTHDVWALRNAKPALDAEDRVLYFFGVGPRACHVMTCGIAPNLQLCVMHEDDLMLEDWKTIEDFSVLCSKYQVPEDIVTDAQNNECFLRACEEAKTYARDVQTDEKARELFVTLLTMAKKAHTTGKAVVAREIIASPTLTRVKKVENSKKTRKLFVKKTKPDVVKLLKTPAMVTMVTKCWQQMLEAGWETMTQGDGQVLYKMPGTSFFDFVPNVNLFDSLEKACARYLSDWVKMTYIESSEDCPELTEFLWLMAAGSGWESMSTTTETLYKKAGTPFDQWVPNVTIFRTKNQAVVKYLEECGLVWYDNDDTTEQDETPAVLHAADSGKIEEPNQFVNEKSKDSGDKEEDNQEADEVIHVYKASVRQAQKSLRKKNAAKPNKAAPKPQQAKAVAKAPVKHVNPVRTVQKEKKSSKTVPHFEMSFGKLEMELKNRGWYWKDGGLQWLYFQPHCKTKDKNSLEPNKDFFRGRGELEAHAYNSGLYDHVHTKLKEDHYKKYASESDKDADSDDDEVQNHKRPAKTLVRTAVADPKPQPKVASARHDRGYTQSVSRFRRGRSKSTPRGVTTQTAFAPKVKFGDIWRSLSENGWHYRPGKMEYDYFKPHCATAKDGKPGVDFFQSKDLLIEYLQTSGLWDKTAARIRAEAALSSSDEDIMNSDNEAATPIQKRKCDEVTPSFQQGSKKHKNASLFCTPTDEKRSVAVDLTDDDEETGDTISPDAAGVKSKENQNYGNGRQPLRSLANSFTPSPNVARKEKHSVITSNDIEVKPTKDAGPHNMILSAIRKLTSAYIPTSFRHREKEFSEIREFFSDCFEGKINTSLYISGAPGCGKTALLKSTQSDIDELYRECCPEQAGNAPIRCHVNAMALADSSALFCKLAETLTRKSFSNGNEAYEAIERATARRLKTSKTMILILDEIDTLLKNNGTENDLCRLFELAQRESHSFILIGIANQADFTERHLPMLQQRLPDYSPRVVIFEPYKYQTIEHILIDRLGGQTAASKMVSSHGISFLARKIASTTGDIRLAVDTCRRVLQHKLNQNQKENLDNPSTDKELERPLPLTDVLRIIKHALESKSASAIRSLPRNLQMILFASTRLLIVTANRAAADGSEATPLFSVDELYSCYCEVSKDAGVFKPLSQRDFKTALDTLGKEGLIAESELRKKHLIKLLFGTSELLQSFRKDPFFSRLV</sequence>
<dbReference type="Pfam" id="PF13401">
    <property type="entry name" value="AAA_22"/>
    <property type="match status" value="1"/>
</dbReference>